<gene>
    <name evidence="3" type="ORF">GCM10023188_21900</name>
</gene>
<evidence type="ECO:0000259" key="2">
    <source>
        <dbReference type="Pfam" id="PF20094"/>
    </source>
</evidence>
<dbReference type="InterPro" id="IPR030959">
    <property type="entry name" value="GWxTD_dom"/>
</dbReference>
<feature type="signal peptide" evidence="1">
    <location>
        <begin position="1"/>
        <end position="19"/>
    </location>
</feature>
<comment type="caution">
    <text evidence="3">The sequence shown here is derived from an EMBL/GenBank/DDBJ whole genome shotgun (WGS) entry which is preliminary data.</text>
</comment>
<dbReference type="RefSeq" id="WP_345159006.1">
    <property type="nucleotide sequence ID" value="NZ_BAABHC010000014.1"/>
</dbReference>
<keyword evidence="1" id="KW-0732">Signal</keyword>
<feature type="domain" description="GWxTD" evidence="2">
    <location>
        <begin position="238"/>
        <end position="404"/>
    </location>
</feature>
<evidence type="ECO:0000313" key="4">
    <source>
        <dbReference type="Proteomes" id="UP001500552"/>
    </source>
</evidence>
<evidence type="ECO:0000313" key="3">
    <source>
        <dbReference type="EMBL" id="GAA4432977.1"/>
    </source>
</evidence>
<feature type="chain" id="PRO_5045707492" description="GWxTD domain-containing protein" evidence="1">
    <location>
        <begin position="20"/>
        <end position="410"/>
    </location>
</feature>
<accession>A0ABP8LQ31</accession>
<dbReference type="Proteomes" id="UP001500552">
    <property type="component" value="Unassembled WGS sequence"/>
</dbReference>
<proteinExistence type="predicted"/>
<organism evidence="3 4">
    <name type="scientific">Pontibacter saemangeumensis</name>
    <dbReference type="NCBI Taxonomy" id="1084525"/>
    <lineage>
        <taxon>Bacteria</taxon>
        <taxon>Pseudomonadati</taxon>
        <taxon>Bacteroidota</taxon>
        <taxon>Cytophagia</taxon>
        <taxon>Cytophagales</taxon>
        <taxon>Hymenobacteraceae</taxon>
        <taxon>Pontibacter</taxon>
    </lineage>
</organism>
<sequence>MKIPSLLLFLLLLMTGCGGNMPPARLQPVVVKQESPEMTLQHSYYTSNDSLHLFLRFEDARKVIDPLQAATSYEFDVRSGSTEKDELVARDSVDMPKRKITDTEGQVTVEVLLPAQVVQEPNVLHLRLWQQLMGQELMGTKFRLPLHQRMLQKKYLLMNAATGKPLLQNYATTSDKLYVQRYGADSANVTLQRFDPDFMPAAPPMSMRPPAGPRTLSATDVYTIGPADTLSLQQEGIYRVDPNTSYARSLLVLPGRFPQVTRPQEMLQPLVYLTTSEEREALLEARDTKAAIDRFWLDLGGSKAAARTLIREFYSRVELANRLYSSHKAGWATDRGMIYIIFGQPSQVSEVGSTITWLYRDAEEAPFIKFVFTKKENTFTENHYELIRRREYGESWFSTVAKWRAGRINT</sequence>
<name>A0ABP8LQ31_9BACT</name>
<protein>
    <recommendedName>
        <fullName evidence="2">GWxTD domain-containing protein</fullName>
    </recommendedName>
</protein>
<dbReference type="EMBL" id="BAABHC010000014">
    <property type="protein sequence ID" value="GAA4432977.1"/>
    <property type="molecule type" value="Genomic_DNA"/>
</dbReference>
<reference evidence="4" key="1">
    <citation type="journal article" date="2019" name="Int. J. Syst. Evol. Microbiol.">
        <title>The Global Catalogue of Microorganisms (GCM) 10K type strain sequencing project: providing services to taxonomists for standard genome sequencing and annotation.</title>
        <authorList>
            <consortium name="The Broad Institute Genomics Platform"/>
            <consortium name="The Broad Institute Genome Sequencing Center for Infectious Disease"/>
            <person name="Wu L."/>
            <person name="Ma J."/>
        </authorList>
    </citation>
    <scope>NUCLEOTIDE SEQUENCE [LARGE SCALE GENOMIC DNA]</scope>
    <source>
        <strain evidence="4">JCM 17926</strain>
    </source>
</reference>
<dbReference type="PROSITE" id="PS51257">
    <property type="entry name" value="PROKAR_LIPOPROTEIN"/>
    <property type="match status" value="1"/>
</dbReference>
<evidence type="ECO:0000256" key="1">
    <source>
        <dbReference type="SAM" id="SignalP"/>
    </source>
</evidence>
<dbReference type="NCBIfam" id="TIGR04514">
    <property type="entry name" value="GWxTD_dom"/>
    <property type="match status" value="1"/>
</dbReference>
<keyword evidence="4" id="KW-1185">Reference proteome</keyword>
<dbReference type="Pfam" id="PF20094">
    <property type="entry name" value="GWxTD_dom"/>
    <property type="match status" value="1"/>
</dbReference>